<evidence type="ECO:0000259" key="8">
    <source>
        <dbReference type="Pfam" id="PF02838"/>
    </source>
</evidence>
<keyword evidence="6" id="KW-0732">Signal</keyword>
<feature type="signal peptide" evidence="6">
    <location>
        <begin position="1"/>
        <end position="19"/>
    </location>
</feature>
<sequence length="639" mass="71226">MKKLFLTAITAFFMLNANAQTDANMGIIPAPVSVMKGKGEFSVNKNVLILTANGSSQITTMLLEFLQAKGLSVKVSSLKTPIAASQKAIVLGAGDEKLAPEAYKIVVKDNKVRLIGTQAGLFYALQSFMQMFPSEKTNGTYQIQNVEINDYPRFSYRGLHLDVGRHFFPLSFIKKYIDVMAAYKLNNFHWHLTEDQGWRIEIKKYPKLTEVGGSRNGTIIGVYPGTGGTDNEVYKGYYTQAEAKEIVAYAAAKYINVIPEIELPGHGSAAIAAYPELSAFPERDTYIGADWPWSGPRTGKQVQQTWGVFDDIFVPSENTFKFLENVLDEVIAIFPSKYIHIGGDEAPKKYWKESEFCQQLIKEKGLKDEHGLQSYFIQRIEKYLNGKGRSIIGWDEILEGGLAPNATVMSWRGEKGGIEAAQQKHDVLMTPSTNGLYFDHKQSVAEDEPLTIGRNGKGFAHYTKVYGYDPVPSVLTEDERKYIKGVQANLWTEYIETPAKAEYMLFPRVYALAEIAWTPLDKKDLKNFSEERLSAHLSKLDKTGTNFWVPVAIGQPDKEVTGENHTVTLQSPVVGAKIFYTLDGFRPSENAAEYSKPLNINVPQGKKKVLKTIVITPSGKRSVVAETVFNNGATDVKVK</sequence>
<feature type="chain" id="PRO_5046206425" description="beta-N-acetylhexosaminidase" evidence="6">
    <location>
        <begin position="20"/>
        <end position="639"/>
    </location>
</feature>
<evidence type="ECO:0000313" key="11">
    <source>
        <dbReference type="Proteomes" id="UP001517247"/>
    </source>
</evidence>
<dbReference type="InterPro" id="IPR029018">
    <property type="entry name" value="Hex-like_dom2"/>
</dbReference>
<accession>A0ABW9JD63</accession>
<evidence type="ECO:0000256" key="1">
    <source>
        <dbReference type="ARBA" id="ARBA00001231"/>
    </source>
</evidence>
<evidence type="ECO:0000259" key="9">
    <source>
        <dbReference type="Pfam" id="PF13290"/>
    </source>
</evidence>
<evidence type="ECO:0000259" key="7">
    <source>
        <dbReference type="Pfam" id="PF00728"/>
    </source>
</evidence>
<dbReference type="PANTHER" id="PTHR22600:SF57">
    <property type="entry name" value="BETA-N-ACETYLHEXOSAMINIDASE"/>
    <property type="match status" value="1"/>
</dbReference>
<dbReference type="Gene3D" id="3.30.379.10">
    <property type="entry name" value="Chitobiase/beta-hexosaminidase domain 2-like"/>
    <property type="match status" value="1"/>
</dbReference>
<evidence type="ECO:0000256" key="4">
    <source>
        <dbReference type="ARBA" id="ARBA00022801"/>
    </source>
</evidence>
<dbReference type="Pfam" id="PF13290">
    <property type="entry name" value="CHB_HEX_C_1"/>
    <property type="match status" value="1"/>
</dbReference>
<evidence type="ECO:0000256" key="6">
    <source>
        <dbReference type="SAM" id="SignalP"/>
    </source>
</evidence>
<dbReference type="Pfam" id="PF00728">
    <property type="entry name" value="Glyco_hydro_20"/>
    <property type="match status" value="1"/>
</dbReference>
<keyword evidence="4" id="KW-0378">Hydrolase</keyword>
<dbReference type="InterPro" id="IPR017853">
    <property type="entry name" value="GH"/>
</dbReference>
<protein>
    <recommendedName>
        <fullName evidence="3">beta-N-acetylhexosaminidase</fullName>
        <ecNumber evidence="3">3.2.1.52</ecNumber>
    </recommendedName>
</protein>
<dbReference type="InterPro" id="IPR025705">
    <property type="entry name" value="Beta_hexosaminidase_sua/sub"/>
</dbReference>
<dbReference type="InterPro" id="IPR059177">
    <property type="entry name" value="GH29D-like_dom"/>
</dbReference>
<feature type="domain" description="GH29D-like beta-sandwich" evidence="9">
    <location>
        <begin position="563"/>
        <end position="624"/>
    </location>
</feature>
<dbReference type="RefSeq" id="WP_138724155.1">
    <property type="nucleotide sequence ID" value="NZ_SSHJ02000008.1"/>
</dbReference>
<organism evidence="10 11">
    <name type="scientific">Pedobacter ureilyticus</name>
    <dbReference type="NCBI Taxonomy" id="1393051"/>
    <lineage>
        <taxon>Bacteria</taxon>
        <taxon>Pseudomonadati</taxon>
        <taxon>Bacteroidota</taxon>
        <taxon>Sphingobacteriia</taxon>
        <taxon>Sphingobacteriales</taxon>
        <taxon>Sphingobacteriaceae</taxon>
        <taxon>Pedobacter</taxon>
    </lineage>
</organism>
<comment type="similarity">
    <text evidence="2">Belongs to the glycosyl hydrolase 20 family.</text>
</comment>
<evidence type="ECO:0000256" key="5">
    <source>
        <dbReference type="ARBA" id="ARBA00023295"/>
    </source>
</evidence>
<dbReference type="Proteomes" id="UP001517247">
    <property type="component" value="Unassembled WGS sequence"/>
</dbReference>
<feature type="domain" description="Glycoside hydrolase family 20 catalytic" evidence="7">
    <location>
        <begin position="154"/>
        <end position="519"/>
    </location>
</feature>
<proteinExistence type="inferred from homology"/>
<dbReference type="EC" id="3.2.1.52" evidence="3"/>
<dbReference type="InterPro" id="IPR015883">
    <property type="entry name" value="Glyco_hydro_20_cat"/>
</dbReference>
<feature type="domain" description="Beta-hexosaminidase bacterial type N-terminal" evidence="8">
    <location>
        <begin position="25"/>
        <end position="151"/>
    </location>
</feature>
<dbReference type="PANTHER" id="PTHR22600">
    <property type="entry name" value="BETA-HEXOSAMINIDASE"/>
    <property type="match status" value="1"/>
</dbReference>
<evidence type="ECO:0000256" key="2">
    <source>
        <dbReference type="ARBA" id="ARBA00006285"/>
    </source>
</evidence>
<keyword evidence="5" id="KW-0326">Glycosidase</keyword>
<comment type="caution">
    <text evidence="10">The sequence shown here is derived from an EMBL/GenBank/DDBJ whole genome shotgun (WGS) entry which is preliminary data.</text>
</comment>
<evidence type="ECO:0000256" key="3">
    <source>
        <dbReference type="ARBA" id="ARBA00012663"/>
    </source>
</evidence>
<gene>
    <name evidence="10" type="ORF">E6A44_015915</name>
</gene>
<name>A0ABW9JD63_9SPHI</name>
<dbReference type="PRINTS" id="PR00738">
    <property type="entry name" value="GLHYDRLASE20"/>
</dbReference>
<comment type="catalytic activity">
    <reaction evidence="1">
        <text>Hydrolysis of terminal non-reducing N-acetyl-D-hexosamine residues in N-acetyl-beta-D-hexosaminides.</text>
        <dbReference type="EC" id="3.2.1.52"/>
    </reaction>
</comment>
<dbReference type="Pfam" id="PF02838">
    <property type="entry name" value="Glyco_hydro_20b"/>
    <property type="match status" value="1"/>
</dbReference>
<dbReference type="SUPFAM" id="SSF55545">
    <property type="entry name" value="beta-N-acetylhexosaminidase-like domain"/>
    <property type="match status" value="1"/>
</dbReference>
<dbReference type="EMBL" id="SSHJ02000008">
    <property type="protein sequence ID" value="MFN0257076.1"/>
    <property type="molecule type" value="Genomic_DNA"/>
</dbReference>
<reference evidence="10 11" key="1">
    <citation type="submission" date="2024-12" db="EMBL/GenBank/DDBJ databases">
        <authorList>
            <person name="Hu S."/>
        </authorList>
    </citation>
    <scope>NUCLEOTIDE SEQUENCE [LARGE SCALE GENOMIC DNA]</scope>
    <source>
        <strain evidence="10 11">THG-T11</strain>
    </source>
</reference>
<dbReference type="Gene3D" id="3.20.20.80">
    <property type="entry name" value="Glycosidases"/>
    <property type="match status" value="1"/>
</dbReference>
<keyword evidence="11" id="KW-1185">Reference proteome</keyword>
<dbReference type="SUPFAM" id="SSF51445">
    <property type="entry name" value="(Trans)glycosidases"/>
    <property type="match status" value="1"/>
</dbReference>
<evidence type="ECO:0000313" key="10">
    <source>
        <dbReference type="EMBL" id="MFN0257076.1"/>
    </source>
</evidence>
<dbReference type="CDD" id="cd06563">
    <property type="entry name" value="GH20_chitobiase-like"/>
    <property type="match status" value="1"/>
</dbReference>
<dbReference type="InterPro" id="IPR015882">
    <property type="entry name" value="HEX_bac_N"/>
</dbReference>